<proteinExistence type="predicted"/>
<comment type="caution">
    <text evidence="1">The sequence shown here is derived from an EMBL/GenBank/DDBJ whole genome shotgun (WGS) entry which is preliminary data.</text>
</comment>
<evidence type="ECO:0000313" key="2">
    <source>
        <dbReference type="Proteomes" id="UP000020529"/>
    </source>
</evidence>
<sequence>MEATIPHRKKIITLKEDTFRALSVMAAKQGTNLKRLIESMLDRAAAEYDENESYRYLSENYPDGKVMLGKKEREEFIDWLGVVEK</sequence>
<dbReference type="EMBL" id="JGCY01000379">
    <property type="protein sequence ID" value="EXY73042.1"/>
    <property type="molecule type" value="Genomic_DNA"/>
</dbReference>
<evidence type="ECO:0008006" key="3">
    <source>
        <dbReference type="Google" id="ProtNLM"/>
    </source>
</evidence>
<gene>
    <name evidence="1" type="ORF">M124_3106</name>
</gene>
<evidence type="ECO:0000313" key="1">
    <source>
        <dbReference type="EMBL" id="EXY73042.1"/>
    </source>
</evidence>
<organism evidence="1 2">
    <name type="scientific">Bacteroides fragilis str. 3988T(B)14</name>
    <dbReference type="NCBI Taxonomy" id="1339315"/>
    <lineage>
        <taxon>Bacteria</taxon>
        <taxon>Pseudomonadati</taxon>
        <taxon>Bacteroidota</taxon>
        <taxon>Bacteroidia</taxon>
        <taxon>Bacteroidales</taxon>
        <taxon>Bacteroidaceae</taxon>
        <taxon>Bacteroides</taxon>
    </lineage>
</organism>
<dbReference type="Proteomes" id="UP000020529">
    <property type="component" value="Unassembled WGS sequence"/>
</dbReference>
<protein>
    <recommendedName>
        <fullName evidence="3">CopG family transcriptional regulator</fullName>
    </recommendedName>
</protein>
<reference evidence="1 2" key="1">
    <citation type="submission" date="2014-02" db="EMBL/GenBank/DDBJ databases">
        <authorList>
            <person name="Sears C."/>
            <person name="Carroll K."/>
            <person name="Sack B.R."/>
            <person name="Qadri F."/>
            <person name="Myers L.L."/>
            <person name="Chung G.-T."/>
            <person name="Escheverria P."/>
            <person name="Fraser C.M."/>
            <person name="Sadzewicz L."/>
            <person name="Shefchek K.A."/>
            <person name="Tallon L."/>
            <person name="Das S.P."/>
            <person name="Daugherty S."/>
            <person name="Mongodin E.F."/>
        </authorList>
    </citation>
    <scope>NUCLEOTIDE SEQUENCE [LARGE SCALE GENOMIC DNA]</scope>
    <source>
        <strain evidence="2">3988T(B)14</strain>
    </source>
</reference>
<dbReference type="PATRIC" id="fig|1339315.3.peg.3773"/>
<dbReference type="RefSeq" id="WP_009292645.1">
    <property type="nucleotide sequence ID" value="NZ_JGCY01000379.1"/>
</dbReference>
<name>A0A015SS02_BACFG</name>
<accession>A0A015SS02</accession>
<dbReference type="AlphaFoldDB" id="A0A015SS02"/>